<dbReference type="STRING" id="1346286.SAMN05444362_1215"/>
<dbReference type="Pfam" id="PF10902">
    <property type="entry name" value="WYL_2"/>
    <property type="match status" value="1"/>
</dbReference>
<dbReference type="EMBL" id="FQUC01000021">
    <property type="protein sequence ID" value="SHG31312.1"/>
    <property type="molecule type" value="Genomic_DNA"/>
</dbReference>
<dbReference type="InterPro" id="IPR024401">
    <property type="entry name" value="WYL_prot"/>
</dbReference>
<proteinExistence type="predicted"/>
<organism evidence="1 2">
    <name type="scientific">Dysgonomonas macrotermitis</name>
    <dbReference type="NCBI Taxonomy" id="1346286"/>
    <lineage>
        <taxon>Bacteria</taxon>
        <taxon>Pseudomonadati</taxon>
        <taxon>Bacteroidota</taxon>
        <taxon>Bacteroidia</taxon>
        <taxon>Bacteroidales</taxon>
        <taxon>Dysgonomonadaceae</taxon>
        <taxon>Dysgonomonas</taxon>
    </lineage>
</organism>
<dbReference type="AlphaFoldDB" id="A0A1M5ISJ5"/>
<evidence type="ECO:0008006" key="3">
    <source>
        <dbReference type="Google" id="ProtNLM"/>
    </source>
</evidence>
<evidence type="ECO:0000313" key="1">
    <source>
        <dbReference type="EMBL" id="SHG31312.1"/>
    </source>
</evidence>
<gene>
    <name evidence="1" type="ORF">SAMN05444362_1215</name>
</gene>
<dbReference type="Proteomes" id="UP000184480">
    <property type="component" value="Unassembled WGS sequence"/>
</dbReference>
<accession>A0A1M5ISJ5</accession>
<evidence type="ECO:0000313" key="2">
    <source>
        <dbReference type="Proteomes" id="UP000184480"/>
    </source>
</evidence>
<dbReference type="RefSeq" id="WP_062184196.1">
    <property type="nucleotide sequence ID" value="NZ_BBXL01000026.1"/>
</dbReference>
<reference evidence="2" key="1">
    <citation type="submission" date="2016-11" db="EMBL/GenBank/DDBJ databases">
        <authorList>
            <person name="Varghese N."/>
            <person name="Submissions S."/>
        </authorList>
    </citation>
    <scope>NUCLEOTIDE SEQUENCE [LARGE SCALE GENOMIC DNA]</scope>
    <source>
        <strain evidence="2">DSM 27370</strain>
    </source>
</reference>
<name>A0A1M5ISJ5_9BACT</name>
<sequence>MKTTDLSRIMSEAWRLFKVTGEAFAECLKKAWQLFKLAKAMRKGIAKFYFQKIDGSIRQAFGTLKEDVIADKIKGTERKSNDLLFTYWDTEKEAFRSFKRMNIISIA</sequence>
<keyword evidence="2" id="KW-1185">Reference proteome</keyword>
<protein>
    <recommendedName>
        <fullName evidence="3">DUF2693 domain-containing protein</fullName>
    </recommendedName>
</protein>
<dbReference type="OrthoDB" id="965285at2"/>